<dbReference type="PROSITE" id="PS51186">
    <property type="entry name" value="GNAT"/>
    <property type="match status" value="1"/>
</dbReference>
<accession>A0A9X1X0T4</accession>
<dbReference type="InterPro" id="IPR000182">
    <property type="entry name" value="GNAT_dom"/>
</dbReference>
<dbReference type="PANTHER" id="PTHR43877">
    <property type="entry name" value="AMINOALKYLPHOSPHONATE N-ACETYLTRANSFERASE-RELATED-RELATED"/>
    <property type="match status" value="1"/>
</dbReference>
<dbReference type="SUPFAM" id="SSF55729">
    <property type="entry name" value="Acyl-CoA N-acyltransferases (Nat)"/>
    <property type="match status" value="1"/>
</dbReference>
<dbReference type="InterPro" id="IPR016181">
    <property type="entry name" value="Acyl_CoA_acyltransferase"/>
</dbReference>
<comment type="caution">
    <text evidence="4">The sequence shown here is derived from an EMBL/GenBank/DDBJ whole genome shotgun (WGS) entry which is preliminary data.</text>
</comment>
<proteinExistence type="predicted"/>
<dbReference type="Pfam" id="PF13673">
    <property type="entry name" value="Acetyltransf_10"/>
    <property type="match status" value="1"/>
</dbReference>
<evidence type="ECO:0000259" key="3">
    <source>
        <dbReference type="PROSITE" id="PS51186"/>
    </source>
</evidence>
<dbReference type="GO" id="GO:0016747">
    <property type="term" value="F:acyltransferase activity, transferring groups other than amino-acyl groups"/>
    <property type="evidence" value="ECO:0007669"/>
    <property type="project" value="InterPro"/>
</dbReference>
<name>A0A9X1X0T4_9SPHI</name>
<dbReference type="RefSeq" id="WP_245128520.1">
    <property type="nucleotide sequence ID" value="NZ_JALJEJ010000001.1"/>
</dbReference>
<gene>
    <name evidence="4" type="ORF">MUY27_03160</name>
</gene>
<evidence type="ECO:0000256" key="2">
    <source>
        <dbReference type="ARBA" id="ARBA00023315"/>
    </source>
</evidence>
<evidence type="ECO:0000313" key="5">
    <source>
        <dbReference type="Proteomes" id="UP001139450"/>
    </source>
</evidence>
<dbReference type="AlphaFoldDB" id="A0A9X1X0T4"/>
<keyword evidence="2" id="KW-0012">Acyltransferase</keyword>
<protein>
    <submittedName>
        <fullName evidence="4">GNAT family N-acetyltransferase</fullName>
    </submittedName>
</protein>
<organism evidence="4 5">
    <name type="scientific">Mucilaginibacter straminoryzae</name>
    <dbReference type="NCBI Taxonomy" id="2932774"/>
    <lineage>
        <taxon>Bacteria</taxon>
        <taxon>Pseudomonadati</taxon>
        <taxon>Bacteroidota</taxon>
        <taxon>Sphingobacteriia</taxon>
        <taxon>Sphingobacteriales</taxon>
        <taxon>Sphingobacteriaceae</taxon>
        <taxon>Mucilaginibacter</taxon>
    </lineage>
</organism>
<dbReference type="Gene3D" id="3.40.630.30">
    <property type="match status" value="1"/>
</dbReference>
<feature type="domain" description="N-acetyltransferase" evidence="3">
    <location>
        <begin position="1"/>
        <end position="172"/>
    </location>
</feature>
<evidence type="ECO:0000313" key="4">
    <source>
        <dbReference type="EMBL" id="MCJ8208691.1"/>
    </source>
</evidence>
<reference evidence="4" key="1">
    <citation type="submission" date="2022-04" db="EMBL/GenBank/DDBJ databases">
        <title>Mucilaginibacter sp. RS28 isolated from freshwater.</title>
        <authorList>
            <person name="Ko S.-R."/>
        </authorList>
    </citation>
    <scope>NUCLEOTIDE SEQUENCE</scope>
    <source>
        <strain evidence="4">RS28</strain>
    </source>
</reference>
<dbReference type="CDD" id="cd04301">
    <property type="entry name" value="NAT_SF"/>
    <property type="match status" value="1"/>
</dbReference>
<dbReference type="EMBL" id="JALJEJ010000001">
    <property type="protein sequence ID" value="MCJ8208691.1"/>
    <property type="molecule type" value="Genomic_DNA"/>
</dbReference>
<keyword evidence="1" id="KW-0808">Transferase</keyword>
<dbReference type="Proteomes" id="UP001139450">
    <property type="component" value="Unassembled WGS sequence"/>
</dbReference>
<evidence type="ECO:0000256" key="1">
    <source>
        <dbReference type="ARBA" id="ARBA00022679"/>
    </source>
</evidence>
<keyword evidence="5" id="KW-1185">Reference proteome</keyword>
<dbReference type="InterPro" id="IPR050832">
    <property type="entry name" value="Bact_Acetyltransf"/>
</dbReference>
<sequence length="172" mass="19007">MPIIKAAVADTAELTQLVNSAYRGESSKAGWTTESHLLDGQRIDDEMMLAYLQDENAKILKYTNEGGVIIGCVYVEKKGDQLYLGMLTVSPTLQGGGIGRKLIAAAEAEARKQGCNAVTMTVISTRAELIAWYERNGYKATGEVRPFHTEERFGIRRSNDPMEMIVMEKQIS</sequence>